<dbReference type="AlphaFoldDB" id="A0AAC9XNG9"/>
<proteinExistence type="predicted"/>
<evidence type="ECO:0000313" key="1">
    <source>
        <dbReference type="EMBL" id="ASJ96996.1"/>
    </source>
</evidence>
<dbReference type="Proteomes" id="UP000198233">
    <property type="component" value="Chromosome"/>
</dbReference>
<dbReference type="KEGG" id="smav:CFF01_10625"/>
<dbReference type="RefSeq" id="WP_088904773.1">
    <property type="nucleotide sequence ID" value="NZ_CP022272.1"/>
</dbReference>
<organism evidence="1 2">
    <name type="scientific">Shewanella marisflavi</name>
    <dbReference type="NCBI Taxonomy" id="260364"/>
    <lineage>
        <taxon>Bacteria</taxon>
        <taxon>Pseudomonadati</taxon>
        <taxon>Pseudomonadota</taxon>
        <taxon>Gammaproteobacteria</taxon>
        <taxon>Alteromonadales</taxon>
        <taxon>Shewanellaceae</taxon>
        <taxon>Shewanella</taxon>
    </lineage>
</organism>
<protein>
    <submittedName>
        <fullName evidence="1">Uncharacterized protein</fullName>
    </submittedName>
</protein>
<reference evidence="1 2" key="1">
    <citation type="submission" date="2017-06" db="EMBL/GenBank/DDBJ databases">
        <title>Complete genome sequence of Shewanella marisflavi EP1 associated with anaerobic 2,4-dinitrotoluene reduction and salt tolerance.</title>
        <authorList>
            <person name="Huang J."/>
        </authorList>
    </citation>
    <scope>NUCLEOTIDE SEQUENCE [LARGE SCALE GENOMIC DNA]</scope>
    <source>
        <strain evidence="1 2">EP1</strain>
    </source>
</reference>
<dbReference type="EMBL" id="CP022272">
    <property type="protein sequence ID" value="ASJ96996.1"/>
    <property type="molecule type" value="Genomic_DNA"/>
</dbReference>
<accession>A0AAC9XNG9</accession>
<evidence type="ECO:0000313" key="2">
    <source>
        <dbReference type="Proteomes" id="UP000198233"/>
    </source>
</evidence>
<name>A0AAC9XNG9_9GAMM</name>
<sequence>MFRFTMYSIVAYAFWLTFVDVSTYLEQETDNSWLTNIKQEWASFKQDEQPVDVSSISVQYDDCEARNSCNDQSVPVGE</sequence>
<gene>
    <name evidence="1" type="ORF">CFF01_10625</name>
</gene>